<evidence type="ECO:0000256" key="3">
    <source>
        <dbReference type="ARBA" id="ARBA00023002"/>
    </source>
</evidence>
<dbReference type="PANTHER" id="PTHR42683">
    <property type="entry name" value="ALDEHYDE REDUCTASE"/>
    <property type="match status" value="1"/>
</dbReference>
<dbReference type="InterPro" id="IPR036291">
    <property type="entry name" value="NAD(P)-bd_dom_sf"/>
</dbReference>
<evidence type="ECO:0000256" key="1">
    <source>
        <dbReference type="ARBA" id="ARBA00022723"/>
    </source>
</evidence>
<evidence type="ECO:0000256" key="2">
    <source>
        <dbReference type="ARBA" id="ARBA00022833"/>
    </source>
</evidence>
<dbReference type="SUPFAM" id="SSF50129">
    <property type="entry name" value="GroES-like"/>
    <property type="match status" value="1"/>
</dbReference>
<dbReference type="Gene3D" id="3.40.50.720">
    <property type="entry name" value="NAD(P)-binding Rossmann-like Domain"/>
    <property type="match status" value="1"/>
</dbReference>
<name>A0A9P4LSR5_9PLEO</name>
<keyword evidence="1" id="KW-0479">Metal-binding</keyword>
<gene>
    <name evidence="4" type="ORF">EK21DRAFT_96440</name>
</gene>
<protein>
    <submittedName>
        <fullName evidence="4">NAD(P)-binding protein</fullName>
    </submittedName>
</protein>
<dbReference type="AlphaFoldDB" id="A0A9P4LSR5"/>
<dbReference type="GO" id="GO:0046872">
    <property type="term" value="F:metal ion binding"/>
    <property type="evidence" value="ECO:0007669"/>
    <property type="project" value="UniProtKB-KW"/>
</dbReference>
<comment type="caution">
    <text evidence="4">The sequence shown here is derived from an EMBL/GenBank/DDBJ whole genome shotgun (WGS) entry which is preliminary data.</text>
</comment>
<dbReference type="OrthoDB" id="1879366at2759"/>
<evidence type="ECO:0000313" key="4">
    <source>
        <dbReference type="EMBL" id="KAF2035820.1"/>
    </source>
</evidence>
<dbReference type="SUPFAM" id="SSF51735">
    <property type="entry name" value="NAD(P)-binding Rossmann-fold domains"/>
    <property type="match status" value="1"/>
</dbReference>
<organism evidence="4 5">
    <name type="scientific">Setomelanomma holmii</name>
    <dbReference type="NCBI Taxonomy" id="210430"/>
    <lineage>
        <taxon>Eukaryota</taxon>
        <taxon>Fungi</taxon>
        <taxon>Dikarya</taxon>
        <taxon>Ascomycota</taxon>
        <taxon>Pezizomycotina</taxon>
        <taxon>Dothideomycetes</taxon>
        <taxon>Pleosporomycetidae</taxon>
        <taxon>Pleosporales</taxon>
        <taxon>Pleosporineae</taxon>
        <taxon>Phaeosphaeriaceae</taxon>
        <taxon>Setomelanomma</taxon>
    </lineage>
</organism>
<proteinExistence type="predicted"/>
<sequence>MASEYTVLRGVEGAIKPSSVPKPQLRPRDILIKISHFGGVGIVEAIGSDVTQFKVCECAGGGYHRDSCGHCSYCLSGQDIWCYERKAYLHKVPEGLASEHAAPLQCAGASTDNALIQVVKPGDRIGIIGTGGLSHLAIQFAQKLGTEVVVFSTSRSKEEEAGKLGASEFYLLDELKKLEKPVNTLVVAGSKYPVWEKFMQKKVLARAGNVIPLAAPHGALNLRSFQMFFARYNIRSSLVAYRGRHDEMLQFAVTHIVKPWVETFELSEAGIADVVEKLNANKIRCRGVLVAKDA</sequence>
<accession>A0A9P4LSR5</accession>
<dbReference type="InterPro" id="IPR047109">
    <property type="entry name" value="CAD-like"/>
</dbReference>
<dbReference type="Proteomes" id="UP000799777">
    <property type="component" value="Unassembled WGS sequence"/>
</dbReference>
<dbReference type="InterPro" id="IPR011032">
    <property type="entry name" value="GroES-like_sf"/>
</dbReference>
<keyword evidence="5" id="KW-1185">Reference proteome</keyword>
<dbReference type="EMBL" id="ML978156">
    <property type="protein sequence ID" value="KAF2035820.1"/>
    <property type="molecule type" value="Genomic_DNA"/>
</dbReference>
<evidence type="ECO:0000313" key="5">
    <source>
        <dbReference type="Proteomes" id="UP000799777"/>
    </source>
</evidence>
<dbReference type="GO" id="GO:0016616">
    <property type="term" value="F:oxidoreductase activity, acting on the CH-OH group of donors, NAD or NADP as acceptor"/>
    <property type="evidence" value="ECO:0007669"/>
    <property type="project" value="InterPro"/>
</dbReference>
<keyword evidence="2" id="KW-0862">Zinc</keyword>
<keyword evidence="3" id="KW-0560">Oxidoreductase</keyword>
<dbReference type="Gene3D" id="3.90.180.10">
    <property type="entry name" value="Medium-chain alcohol dehydrogenases, catalytic domain"/>
    <property type="match status" value="2"/>
</dbReference>
<reference evidence="4" key="1">
    <citation type="journal article" date="2020" name="Stud. Mycol.">
        <title>101 Dothideomycetes genomes: a test case for predicting lifestyles and emergence of pathogens.</title>
        <authorList>
            <person name="Haridas S."/>
            <person name="Albert R."/>
            <person name="Binder M."/>
            <person name="Bloem J."/>
            <person name="Labutti K."/>
            <person name="Salamov A."/>
            <person name="Andreopoulos B."/>
            <person name="Baker S."/>
            <person name="Barry K."/>
            <person name="Bills G."/>
            <person name="Bluhm B."/>
            <person name="Cannon C."/>
            <person name="Castanera R."/>
            <person name="Culley D."/>
            <person name="Daum C."/>
            <person name="Ezra D."/>
            <person name="Gonzalez J."/>
            <person name="Henrissat B."/>
            <person name="Kuo A."/>
            <person name="Liang C."/>
            <person name="Lipzen A."/>
            <person name="Lutzoni F."/>
            <person name="Magnuson J."/>
            <person name="Mondo S."/>
            <person name="Nolan M."/>
            <person name="Ohm R."/>
            <person name="Pangilinan J."/>
            <person name="Park H.-J."/>
            <person name="Ramirez L."/>
            <person name="Alfaro M."/>
            <person name="Sun H."/>
            <person name="Tritt A."/>
            <person name="Yoshinaga Y."/>
            <person name="Zwiers L.-H."/>
            <person name="Turgeon B."/>
            <person name="Goodwin S."/>
            <person name="Spatafora J."/>
            <person name="Crous P."/>
            <person name="Grigoriev I."/>
        </authorList>
    </citation>
    <scope>NUCLEOTIDE SEQUENCE</scope>
    <source>
        <strain evidence="4">CBS 110217</strain>
    </source>
</reference>